<reference evidence="1" key="1">
    <citation type="journal article" date="2022" name="bioRxiv">
        <title>Sequencing and chromosome-scale assembly of the giantPleurodeles waltlgenome.</title>
        <authorList>
            <person name="Brown T."/>
            <person name="Elewa A."/>
            <person name="Iarovenko S."/>
            <person name="Subramanian E."/>
            <person name="Araus A.J."/>
            <person name="Petzold A."/>
            <person name="Susuki M."/>
            <person name="Suzuki K.-i.T."/>
            <person name="Hayashi T."/>
            <person name="Toyoda A."/>
            <person name="Oliveira C."/>
            <person name="Osipova E."/>
            <person name="Leigh N.D."/>
            <person name="Simon A."/>
            <person name="Yun M.H."/>
        </authorList>
    </citation>
    <scope>NUCLEOTIDE SEQUENCE</scope>
    <source>
        <strain evidence="1">20211129_DDA</strain>
        <tissue evidence="1">Liver</tissue>
    </source>
</reference>
<sequence>MVRVTGEWATAFTVEELEKLVDRDLPMCAKLYGRPEEQVSFHQKKGLWQAITKKVRTWGSTTSGAHTAGSGGRT</sequence>
<organism evidence="1 2">
    <name type="scientific">Pleurodeles waltl</name>
    <name type="common">Iberian ribbed newt</name>
    <dbReference type="NCBI Taxonomy" id="8319"/>
    <lineage>
        <taxon>Eukaryota</taxon>
        <taxon>Metazoa</taxon>
        <taxon>Chordata</taxon>
        <taxon>Craniata</taxon>
        <taxon>Vertebrata</taxon>
        <taxon>Euteleostomi</taxon>
        <taxon>Amphibia</taxon>
        <taxon>Batrachia</taxon>
        <taxon>Caudata</taxon>
        <taxon>Salamandroidea</taxon>
        <taxon>Salamandridae</taxon>
        <taxon>Pleurodelinae</taxon>
        <taxon>Pleurodeles</taxon>
    </lineage>
</organism>
<dbReference type="EMBL" id="JANPWB010000014">
    <property type="protein sequence ID" value="KAJ1098261.1"/>
    <property type="molecule type" value="Genomic_DNA"/>
</dbReference>
<protein>
    <submittedName>
        <fullName evidence="1">Uncharacterized protein</fullName>
    </submittedName>
</protein>
<name>A0AAV7M4C7_PLEWA</name>
<comment type="caution">
    <text evidence="1">The sequence shown here is derived from an EMBL/GenBank/DDBJ whole genome shotgun (WGS) entry which is preliminary data.</text>
</comment>
<proteinExistence type="predicted"/>
<evidence type="ECO:0000313" key="2">
    <source>
        <dbReference type="Proteomes" id="UP001066276"/>
    </source>
</evidence>
<evidence type="ECO:0000313" key="1">
    <source>
        <dbReference type="EMBL" id="KAJ1098261.1"/>
    </source>
</evidence>
<dbReference type="AlphaFoldDB" id="A0AAV7M4C7"/>
<accession>A0AAV7M4C7</accession>
<gene>
    <name evidence="1" type="ORF">NDU88_003377</name>
</gene>
<keyword evidence="2" id="KW-1185">Reference proteome</keyword>
<dbReference type="Proteomes" id="UP001066276">
    <property type="component" value="Chromosome 10"/>
</dbReference>